<dbReference type="AlphaFoldDB" id="A0A011PYA7"/>
<gene>
    <name evidence="1" type="ORF">AW10_00941</name>
</gene>
<protein>
    <submittedName>
        <fullName evidence="1">Uncharacterized protein</fullName>
    </submittedName>
</protein>
<organism evidence="1 2">
    <name type="scientific">Candidatus Accumulibacter appositus</name>
    <dbReference type="NCBI Taxonomy" id="1454003"/>
    <lineage>
        <taxon>Bacteria</taxon>
        <taxon>Pseudomonadati</taxon>
        <taxon>Pseudomonadota</taxon>
        <taxon>Betaproteobacteria</taxon>
        <taxon>Candidatus Accumulibacter</taxon>
    </lineage>
</organism>
<dbReference type="PATRIC" id="fig|1454003.3.peg.966"/>
<accession>A0A011PYA7</accession>
<dbReference type="Proteomes" id="UP000021816">
    <property type="component" value="Unassembled WGS sequence"/>
</dbReference>
<evidence type="ECO:0000313" key="1">
    <source>
        <dbReference type="EMBL" id="EXI81860.1"/>
    </source>
</evidence>
<evidence type="ECO:0000313" key="2">
    <source>
        <dbReference type="Proteomes" id="UP000021816"/>
    </source>
</evidence>
<proteinExistence type="predicted"/>
<comment type="caution">
    <text evidence="1">The sequence shown here is derived from an EMBL/GenBank/DDBJ whole genome shotgun (WGS) entry which is preliminary data.</text>
</comment>
<sequence>MLTLLTLFGLYLFVGQLSATQYRLGNLETDAAVLAAAREALIGRAASDDNRPGSLPCPATSDDGIVPIFVQGNACPTYIGRFPWYTLKVGELRDSAGELLWYALDPALRDHPVAQPINSQTAVNLTLDGAPNIAAVIFSAQAPLPNQGGRLSNNLSDYLDASNSDGDNAYVSGPRSDAFNDQVLAVPREAIFRVVSPRVLAEVGGPGPAPSEWGLRKYHADNGYFPWADSNADGNGDVGTISGGLPYNELLLAPWLSANGWLSRIAYERLTPDSARIRVNNSARTVIP</sequence>
<name>A0A011PYA7_9PROT</name>
<dbReference type="STRING" id="1454003.AW10_00941"/>
<reference evidence="1 2" key="1">
    <citation type="submission" date="2014-02" db="EMBL/GenBank/DDBJ databases">
        <title>Expanding our view of genomic diversity in Candidatus Accumulibacter clades.</title>
        <authorList>
            <person name="Skennerton C.T."/>
            <person name="Barr J.J."/>
            <person name="Slater F.R."/>
            <person name="Bond P.L."/>
            <person name="Tyson G.W."/>
        </authorList>
    </citation>
    <scope>NUCLEOTIDE SEQUENCE [LARGE SCALE GENOMIC DNA]</scope>
    <source>
        <strain evidence="2">BA-92</strain>
    </source>
</reference>
<dbReference type="EMBL" id="JEMX01000017">
    <property type="protein sequence ID" value="EXI81860.1"/>
    <property type="molecule type" value="Genomic_DNA"/>
</dbReference>